<dbReference type="EMBL" id="BDGJ01000063">
    <property type="protein sequence ID" value="GAW92210.1"/>
    <property type="molecule type" value="Genomic_DNA"/>
</dbReference>
<evidence type="ECO:0000313" key="7">
    <source>
        <dbReference type="EMBL" id="GAW92210.1"/>
    </source>
</evidence>
<keyword evidence="5" id="KW-0238">DNA-binding</keyword>
<dbReference type="RefSeq" id="WP_088553615.1">
    <property type="nucleotide sequence ID" value="NZ_BDGJ01000063.1"/>
</dbReference>
<dbReference type="SUPFAM" id="SSF55681">
    <property type="entry name" value="Class II aaRS and biotin synthetases"/>
    <property type="match status" value="1"/>
</dbReference>
<dbReference type="GO" id="GO:0016740">
    <property type="term" value="F:transferase activity"/>
    <property type="evidence" value="ECO:0007669"/>
    <property type="project" value="UniProtKB-ARBA"/>
</dbReference>
<dbReference type="InterPro" id="IPR011991">
    <property type="entry name" value="ArsR-like_HTH"/>
</dbReference>
<dbReference type="Gene3D" id="3.30.930.10">
    <property type="entry name" value="Bira Bifunctional Protein, Domain 2"/>
    <property type="match status" value="1"/>
</dbReference>
<dbReference type="SUPFAM" id="SSF46785">
    <property type="entry name" value="Winged helix' DNA-binding domain"/>
    <property type="match status" value="1"/>
</dbReference>
<dbReference type="Pfam" id="PF02237">
    <property type="entry name" value="BPL_C"/>
    <property type="match status" value="1"/>
</dbReference>
<dbReference type="OrthoDB" id="9807064at2"/>
<dbReference type="GO" id="GO:0005524">
    <property type="term" value="F:ATP binding"/>
    <property type="evidence" value="ECO:0007669"/>
    <property type="project" value="UniProtKB-UniRule"/>
</dbReference>
<evidence type="ECO:0000256" key="2">
    <source>
        <dbReference type="ARBA" id="ARBA00022741"/>
    </source>
</evidence>
<evidence type="ECO:0000313" key="8">
    <source>
        <dbReference type="Proteomes" id="UP000197032"/>
    </source>
</evidence>
<comment type="catalytic activity">
    <reaction evidence="5">
        <text>biotin + L-lysyl-[protein] + ATP = N(6)-biotinyl-L-lysyl-[protein] + AMP + diphosphate + H(+)</text>
        <dbReference type="Rhea" id="RHEA:11756"/>
        <dbReference type="Rhea" id="RHEA-COMP:9752"/>
        <dbReference type="Rhea" id="RHEA-COMP:10505"/>
        <dbReference type="ChEBI" id="CHEBI:15378"/>
        <dbReference type="ChEBI" id="CHEBI:29969"/>
        <dbReference type="ChEBI" id="CHEBI:30616"/>
        <dbReference type="ChEBI" id="CHEBI:33019"/>
        <dbReference type="ChEBI" id="CHEBI:57586"/>
        <dbReference type="ChEBI" id="CHEBI:83144"/>
        <dbReference type="ChEBI" id="CHEBI:456215"/>
        <dbReference type="EC" id="6.3.4.15"/>
    </reaction>
</comment>
<feature type="binding site" evidence="5">
    <location>
        <position position="114"/>
    </location>
    <ligand>
        <name>biotin</name>
        <dbReference type="ChEBI" id="CHEBI:57586"/>
    </ligand>
</feature>
<dbReference type="CDD" id="cd00090">
    <property type="entry name" value="HTH_ARSR"/>
    <property type="match status" value="1"/>
</dbReference>
<dbReference type="EC" id="6.3.4.15" evidence="5"/>
<name>A0A1Z5HSF2_9FIRM</name>
<dbReference type="InterPro" id="IPR036388">
    <property type="entry name" value="WH-like_DNA-bd_sf"/>
</dbReference>
<dbReference type="GO" id="GO:0005737">
    <property type="term" value="C:cytoplasm"/>
    <property type="evidence" value="ECO:0007669"/>
    <property type="project" value="TreeGrafter"/>
</dbReference>
<accession>A0A1Z5HSF2</accession>
<dbReference type="CDD" id="cd16442">
    <property type="entry name" value="BPL"/>
    <property type="match status" value="1"/>
</dbReference>
<dbReference type="SUPFAM" id="SSF50037">
    <property type="entry name" value="C-terminal domain of transcriptional repressors"/>
    <property type="match status" value="1"/>
</dbReference>
<dbReference type="InterPro" id="IPR004408">
    <property type="entry name" value="Biotin_CoA_COase_ligase"/>
</dbReference>
<dbReference type="InterPro" id="IPR045864">
    <property type="entry name" value="aa-tRNA-synth_II/BPL/LPL"/>
</dbReference>
<feature type="binding site" evidence="5">
    <location>
        <begin position="90"/>
        <end position="92"/>
    </location>
    <ligand>
        <name>biotin</name>
        <dbReference type="ChEBI" id="CHEBI:57586"/>
    </ligand>
</feature>
<comment type="function">
    <text evidence="5">Acts both as a biotin--[acetyl-CoA-carboxylase] ligase and a repressor.</text>
</comment>
<feature type="binding site" evidence="5">
    <location>
        <position position="185"/>
    </location>
    <ligand>
        <name>biotin</name>
        <dbReference type="ChEBI" id="CHEBI:57586"/>
    </ligand>
</feature>
<feature type="domain" description="BPL/LPL catalytic" evidence="6">
    <location>
        <begin position="67"/>
        <end position="258"/>
    </location>
</feature>
<feature type="binding site" evidence="5">
    <location>
        <begin position="118"/>
        <end position="120"/>
    </location>
    <ligand>
        <name>biotin</name>
        <dbReference type="ChEBI" id="CHEBI:57586"/>
    </ligand>
</feature>
<evidence type="ECO:0000256" key="3">
    <source>
        <dbReference type="ARBA" id="ARBA00022840"/>
    </source>
</evidence>
<dbReference type="InterPro" id="IPR008988">
    <property type="entry name" value="Transcriptional_repressor_C"/>
</dbReference>
<dbReference type="GO" id="GO:0006355">
    <property type="term" value="P:regulation of DNA-templated transcription"/>
    <property type="evidence" value="ECO:0007669"/>
    <property type="project" value="UniProtKB-UniRule"/>
</dbReference>
<dbReference type="Proteomes" id="UP000197032">
    <property type="component" value="Unassembled WGS sequence"/>
</dbReference>
<keyword evidence="8" id="KW-1185">Reference proteome</keyword>
<keyword evidence="3 5" id="KW-0067">ATP-binding</keyword>
<keyword evidence="5" id="KW-0678">Repressor</keyword>
<dbReference type="GO" id="GO:0009249">
    <property type="term" value="P:protein lipoylation"/>
    <property type="evidence" value="ECO:0007669"/>
    <property type="project" value="UniProtKB-ARBA"/>
</dbReference>
<keyword evidence="5" id="KW-0804">Transcription</keyword>
<dbReference type="InterPro" id="IPR030855">
    <property type="entry name" value="Bifunct_BirA"/>
</dbReference>
<dbReference type="PANTHER" id="PTHR12835">
    <property type="entry name" value="BIOTIN PROTEIN LIGASE"/>
    <property type="match status" value="1"/>
</dbReference>
<keyword evidence="5" id="KW-0805">Transcription regulation</keyword>
<evidence type="ECO:0000256" key="5">
    <source>
        <dbReference type="HAMAP-Rule" id="MF_00978"/>
    </source>
</evidence>
<keyword evidence="4 5" id="KW-0092">Biotin</keyword>
<dbReference type="InterPro" id="IPR036390">
    <property type="entry name" value="WH_DNA-bd_sf"/>
</dbReference>
<keyword evidence="2 5" id="KW-0547">Nucleotide-binding</keyword>
<evidence type="ECO:0000256" key="4">
    <source>
        <dbReference type="ARBA" id="ARBA00023267"/>
    </source>
</evidence>
<dbReference type="InterPro" id="IPR003142">
    <property type="entry name" value="BPL_C"/>
</dbReference>
<dbReference type="PANTHER" id="PTHR12835:SF5">
    <property type="entry name" value="BIOTIN--PROTEIN LIGASE"/>
    <property type="match status" value="1"/>
</dbReference>
<reference evidence="8" key="1">
    <citation type="journal article" date="2017" name="Appl. Environ. Microbiol.">
        <title>Genomic analysis of Calderihabitans maritimus KKC1, a thermophilic hydrogenogenic carboxydotrophic bacterium isolated from marine sediment.</title>
        <authorList>
            <person name="Omae K."/>
            <person name="Yoneda Y."/>
            <person name="Fukuyama Y."/>
            <person name="Yoshida T."/>
            <person name="Sako Y."/>
        </authorList>
    </citation>
    <scope>NUCLEOTIDE SEQUENCE [LARGE SCALE GENOMIC DNA]</scope>
    <source>
        <strain evidence="8">KKC1</strain>
    </source>
</reference>
<dbReference type="GO" id="GO:0004077">
    <property type="term" value="F:biotin--[biotin carboxyl-carrier protein] ligase activity"/>
    <property type="evidence" value="ECO:0007669"/>
    <property type="project" value="UniProtKB-UniRule"/>
</dbReference>
<comment type="caution">
    <text evidence="7">The sequence shown here is derived from an EMBL/GenBank/DDBJ whole genome shotgun (WGS) entry which is preliminary data.</text>
</comment>
<dbReference type="InterPro" id="IPR013196">
    <property type="entry name" value="HTH_11"/>
</dbReference>
<feature type="DNA-binding region" description="H-T-H motif" evidence="5">
    <location>
        <begin position="19"/>
        <end position="38"/>
    </location>
</feature>
<keyword evidence="1 5" id="KW-0436">Ligase</keyword>
<comment type="similarity">
    <text evidence="5">Belongs to the biotin--protein ligase family.</text>
</comment>
<dbReference type="NCBIfam" id="TIGR00121">
    <property type="entry name" value="birA_ligase"/>
    <property type="match status" value="1"/>
</dbReference>
<dbReference type="GO" id="GO:0003677">
    <property type="term" value="F:DNA binding"/>
    <property type="evidence" value="ECO:0007669"/>
    <property type="project" value="UniProtKB-UniRule"/>
</dbReference>
<dbReference type="Gene3D" id="1.10.10.10">
    <property type="entry name" value="Winged helix-like DNA-binding domain superfamily/Winged helix DNA-binding domain"/>
    <property type="match status" value="1"/>
</dbReference>
<proteinExistence type="inferred from homology"/>
<dbReference type="Pfam" id="PF03099">
    <property type="entry name" value="BPL_LplA_LipB"/>
    <property type="match status" value="1"/>
</dbReference>
<evidence type="ECO:0000259" key="6">
    <source>
        <dbReference type="PROSITE" id="PS51733"/>
    </source>
</evidence>
<dbReference type="PROSITE" id="PS51733">
    <property type="entry name" value="BPL_LPL_CATALYTIC"/>
    <property type="match status" value="1"/>
</dbReference>
<sequence>MKEAVLEILRHHRGTFISGQELSERLGITRTAVWKHIKTLQQEGYRIEAQPRRGYCLQEVPDFLYPEELRAGLSTSCIGRNIVHYHEVGSTNTVAKQLAERGEREGTVVIAEKQTEGRGRLGRRWESPYGKGIWLSIILRPRVATDAAPSITLLAAVAVAKAIKNFCGLEALIKWPNDILVRGKKVCGILTEMKADMDVVEYVVVGIGLNANLEVQDFPEEIRDKATSLRILLNKKISRVNLVRKLFGEFESLYNLFREHGFSPIRSMWKEMNTTLGQQVQVNTLTSVYSGLAVDITEDGGLVVETKEGTKVFYGGEVSLRKHLN</sequence>
<dbReference type="Pfam" id="PF08279">
    <property type="entry name" value="HTH_11"/>
    <property type="match status" value="1"/>
</dbReference>
<dbReference type="HAMAP" id="MF_00978">
    <property type="entry name" value="Bifunct_BirA"/>
    <property type="match status" value="1"/>
</dbReference>
<dbReference type="AlphaFoldDB" id="A0A1Z5HSF2"/>
<gene>
    <name evidence="5" type="primary">birA</name>
    <name evidence="7" type="ORF">KKC1_13680</name>
</gene>
<dbReference type="Gene3D" id="2.30.30.100">
    <property type="match status" value="1"/>
</dbReference>
<dbReference type="InterPro" id="IPR004143">
    <property type="entry name" value="BPL_LPL_catalytic"/>
</dbReference>
<organism evidence="7 8">
    <name type="scientific">Calderihabitans maritimus</name>
    <dbReference type="NCBI Taxonomy" id="1246530"/>
    <lineage>
        <taxon>Bacteria</taxon>
        <taxon>Bacillati</taxon>
        <taxon>Bacillota</taxon>
        <taxon>Clostridia</taxon>
        <taxon>Neomoorellales</taxon>
        <taxon>Calderihabitantaceae</taxon>
        <taxon>Calderihabitans</taxon>
    </lineage>
</organism>
<evidence type="ECO:0000256" key="1">
    <source>
        <dbReference type="ARBA" id="ARBA00022598"/>
    </source>
</evidence>
<protein>
    <recommendedName>
        <fullName evidence="5">Bifunctional ligase/repressor BirA</fullName>
    </recommendedName>
    <alternativeName>
        <fullName evidence="5">Biotin--[acetyl-CoA-carboxylase] ligase</fullName>
        <ecNumber evidence="5">6.3.4.15</ecNumber>
    </alternativeName>
    <alternativeName>
        <fullName evidence="5">Biotin--protein ligase</fullName>
    </alternativeName>
    <alternativeName>
        <fullName evidence="5">Biotin-[acetyl-CoA carboxylase] synthetase</fullName>
    </alternativeName>
</protein>